<evidence type="ECO:0000256" key="1">
    <source>
        <dbReference type="ARBA" id="ARBA00008023"/>
    </source>
</evidence>
<evidence type="ECO:0000313" key="8">
    <source>
        <dbReference type="EMBL" id="MEA9355014.1"/>
    </source>
</evidence>
<feature type="binding site" evidence="7">
    <location>
        <position position="68"/>
    </location>
    <ligand>
        <name>substrate</name>
    </ligand>
</feature>
<comment type="catalytic activity">
    <reaction evidence="7">
        <text>dITP + H2O = dIMP + diphosphate + H(+)</text>
        <dbReference type="Rhea" id="RHEA:28342"/>
        <dbReference type="ChEBI" id="CHEBI:15377"/>
        <dbReference type="ChEBI" id="CHEBI:15378"/>
        <dbReference type="ChEBI" id="CHEBI:33019"/>
        <dbReference type="ChEBI" id="CHEBI:61194"/>
        <dbReference type="ChEBI" id="CHEBI:61382"/>
        <dbReference type="EC" id="3.6.1.66"/>
    </reaction>
</comment>
<dbReference type="HAMAP" id="MF_01405">
    <property type="entry name" value="Non_canon_purine_NTPase"/>
    <property type="match status" value="1"/>
</dbReference>
<dbReference type="SUPFAM" id="SSF52972">
    <property type="entry name" value="ITPase-like"/>
    <property type="match status" value="1"/>
</dbReference>
<gene>
    <name evidence="8" type="ORF">SHI21_02315</name>
</gene>
<keyword evidence="3 7" id="KW-0547">Nucleotide-binding</keyword>
<comment type="catalytic activity">
    <reaction evidence="7">
        <text>XTP + H2O = XMP + diphosphate + H(+)</text>
        <dbReference type="Rhea" id="RHEA:28610"/>
        <dbReference type="ChEBI" id="CHEBI:15377"/>
        <dbReference type="ChEBI" id="CHEBI:15378"/>
        <dbReference type="ChEBI" id="CHEBI:33019"/>
        <dbReference type="ChEBI" id="CHEBI:57464"/>
        <dbReference type="ChEBI" id="CHEBI:61314"/>
        <dbReference type="EC" id="3.6.1.66"/>
    </reaction>
</comment>
<comment type="similarity">
    <text evidence="1 7">Belongs to the HAM1 NTPase family.</text>
</comment>
<dbReference type="InterPro" id="IPR002637">
    <property type="entry name" value="RdgB/HAM1"/>
</dbReference>
<keyword evidence="9" id="KW-1185">Reference proteome</keyword>
<comment type="caution">
    <text evidence="7">Lacks conserved residue(s) required for the propagation of feature annotation.</text>
</comment>
<dbReference type="Proteomes" id="UP001302274">
    <property type="component" value="Unassembled WGS sequence"/>
</dbReference>
<keyword evidence="4 7" id="KW-0378">Hydrolase</keyword>
<reference evidence="8 9" key="1">
    <citation type="submission" date="2023-11" db="EMBL/GenBank/DDBJ databases">
        <title>A Novel Polar Bacteriovorax (B. antarcticus) Isolated from the Biocrust in Antarctica.</title>
        <authorList>
            <person name="Mun W."/>
            <person name="Choi S.Y."/>
            <person name="Mitchell R.J."/>
        </authorList>
    </citation>
    <scope>NUCLEOTIDE SEQUENCE [LARGE SCALE GENOMIC DNA]</scope>
    <source>
        <strain evidence="8 9">PP10</strain>
    </source>
</reference>
<feature type="binding site" evidence="7">
    <location>
        <position position="173"/>
    </location>
    <ligand>
        <name>substrate</name>
    </ligand>
</feature>
<dbReference type="EMBL" id="JAYGJQ010000001">
    <property type="protein sequence ID" value="MEA9355014.1"/>
    <property type="molecule type" value="Genomic_DNA"/>
</dbReference>
<dbReference type="PANTHER" id="PTHR11067">
    <property type="entry name" value="INOSINE TRIPHOSPHATE PYROPHOSPHATASE/HAM1 PROTEIN"/>
    <property type="match status" value="1"/>
</dbReference>
<evidence type="ECO:0000313" key="9">
    <source>
        <dbReference type="Proteomes" id="UP001302274"/>
    </source>
</evidence>
<dbReference type="Pfam" id="PF01725">
    <property type="entry name" value="Ham1p_like"/>
    <property type="match status" value="1"/>
</dbReference>
<comment type="function">
    <text evidence="7">Pyrophosphatase that catalyzes the hydrolysis of nucleoside triphosphates to their monophosphate derivatives, with a high preference for the non-canonical purine nucleotides XTP (xanthosine triphosphate), dITP (deoxyinosine triphosphate) and ITP. Seems to function as a house-cleaning enzyme that removes non-canonical purine nucleotides from the nucleotide pool, thus preventing their incorporation into DNA/RNA and avoiding chromosomal lesions.</text>
</comment>
<feature type="binding site" evidence="7">
    <location>
        <begin position="148"/>
        <end position="151"/>
    </location>
    <ligand>
        <name>substrate</name>
    </ligand>
</feature>
<dbReference type="InterPro" id="IPR029001">
    <property type="entry name" value="ITPase-like_fam"/>
</dbReference>
<comment type="subunit">
    <text evidence="7">Homodimer.</text>
</comment>
<keyword evidence="5 7" id="KW-0460">Magnesium</keyword>
<dbReference type="RefSeq" id="WP_323574504.1">
    <property type="nucleotide sequence ID" value="NZ_JAYGJQ010000001.1"/>
</dbReference>
<feature type="binding site" evidence="7">
    <location>
        <begin position="178"/>
        <end position="179"/>
    </location>
    <ligand>
        <name>substrate</name>
    </ligand>
</feature>
<dbReference type="CDD" id="cd00515">
    <property type="entry name" value="HAM1"/>
    <property type="match status" value="1"/>
</dbReference>
<keyword evidence="2 7" id="KW-0479">Metal-binding</keyword>
<dbReference type="EC" id="3.6.1.66" evidence="7"/>
<evidence type="ECO:0000256" key="3">
    <source>
        <dbReference type="ARBA" id="ARBA00022741"/>
    </source>
</evidence>
<evidence type="ECO:0000256" key="5">
    <source>
        <dbReference type="ARBA" id="ARBA00022842"/>
    </source>
</evidence>
<comment type="catalytic activity">
    <reaction evidence="7">
        <text>ITP + H2O = IMP + diphosphate + H(+)</text>
        <dbReference type="Rhea" id="RHEA:29399"/>
        <dbReference type="ChEBI" id="CHEBI:15377"/>
        <dbReference type="ChEBI" id="CHEBI:15378"/>
        <dbReference type="ChEBI" id="CHEBI:33019"/>
        <dbReference type="ChEBI" id="CHEBI:58053"/>
        <dbReference type="ChEBI" id="CHEBI:61402"/>
        <dbReference type="EC" id="3.6.1.66"/>
    </reaction>
</comment>
<name>A0ABU5VPN9_9BACT</name>
<sequence length="194" mass="21634">MIELTLASSNAHKAEEFSELFDPKLISVKPAPSKIDVVEDGETYFENALLKAKAYYDKFKVPVIADDSGLNVAALPDELGLHSARFGGDGLTDRDRAELLLKKLDGVANREAYFSCVLCVYFNDKEIFYFEGRMAGVVGYTYRGSTGFGYDPVFIPTEKMEEGLTVAELHEWKQKNSHRSVAVGFAQKFLGQRI</sequence>
<feature type="binding site" evidence="7">
    <location>
        <begin position="8"/>
        <end position="13"/>
    </location>
    <ligand>
        <name>substrate</name>
    </ligand>
</feature>
<comment type="caution">
    <text evidence="8">The sequence shown here is derived from an EMBL/GenBank/DDBJ whole genome shotgun (WGS) entry which is preliminary data.</text>
</comment>
<dbReference type="GO" id="GO:0016787">
    <property type="term" value="F:hydrolase activity"/>
    <property type="evidence" value="ECO:0007669"/>
    <property type="project" value="UniProtKB-KW"/>
</dbReference>
<organism evidence="8 9">
    <name type="scientific">Bacteriovorax antarcticus</name>
    <dbReference type="NCBI Taxonomy" id="3088717"/>
    <lineage>
        <taxon>Bacteria</taxon>
        <taxon>Pseudomonadati</taxon>
        <taxon>Bdellovibrionota</taxon>
        <taxon>Bacteriovoracia</taxon>
        <taxon>Bacteriovoracales</taxon>
        <taxon>Bacteriovoracaceae</taxon>
        <taxon>Bacteriovorax</taxon>
    </lineage>
</organism>
<dbReference type="InterPro" id="IPR020922">
    <property type="entry name" value="dITP/XTP_pyrophosphatase"/>
</dbReference>
<keyword evidence="6 7" id="KW-0546">Nucleotide metabolism</keyword>
<comment type="cofactor">
    <cofactor evidence="7">
        <name>Mg(2+)</name>
        <dbReference type="ChEBI" id="CHEBI:18420"/>
    </cofactor>
    <text evidence="7">Binds 1 Mg(2+) ion per subunit.</text>
</comment>
<proteinExistence type="inferred from homology"/>
<evidence type="ECO:0000256" key="6">
    <source>
        <dbReference type="ARBA" id="ARBA00023080"/>
    </source>
</evidence>
<dbReference type="Gene3D" id="3.90.950.10">
    <property type="match status" value="1"/>
</dbReference>
<evidence type="ECO:0000256" key="4">
    <source>
        <dbReference type="ARBA" id="ARBA00022801"/>
    </source>
</evidence>
<evidence type="ECO:0000256" key="7">
    <source>
        <dbReference type="HAMAP-Rule" id="MF_01405"/>
    </source>
</evidence>
<protein>
    <recommendedName>
        <fullName evidence="7">dITP/XTP pyrophosphatase</fullName>
        <ecNumber evidence="7">3.6.1.66</ecNumber>
    </recommendedName>
    <alternativeName>
        <fullName evidence="7">Non-canonical purine NTP pyrophosphatase</fullName>
    </alternativeName>
    <alternativeName>
        <fullName evidence="7">Non-standard purine NTP pyrophosphatase</fullName>
    </alternativeName>
    <alternativeName>
        <fullName evidence="7">Nucleoside-triphosphate diphosphatase</fullName>
    </alternativeName>
    <alternativeName>
        <fullName evidence="7">Nucleoside-triphosphate pyrophosphatase</fullName>
        <shortName evidence="7">NTPase</shortName>
    </alternativeName>
</protein>
<feature type="binding site" evidence="7">
    <location>
        <position position="67"/>
    </location>
    <ligand>
        <name>Mg(2+)</name>
        <dbReference type="ChEBI" id="CHEBI:18420"/>
    </ligand>
</feature>
<evidence type="ECO:0000256" key="2">
    <source>
        <dbReference type="ARBA" id="ARBA00022723"/>
    </source>
</evidence>
<feature type="active site" description="Proton acceptor" evidence="7">
    <location>
        <position position="67"/>
    </location>
</feature>
<accession>A0ABU5VPN9</accession>
<dbReference type="PANTHER" id="PTHR11067:SF9">
    <property type="entry name" value="INOSINE TRIPHOSPHATE PYROPHOSPHATASE"/>
    <property type="match status" value="1"/>
</dbReference>